<evidence type="ECO:0000256" key="3">
    <source>
        <dbReference type="ARBA" id="ARBA00022679"/>
    </source>
</evidence>
<evidence type="ECO:0000256" key="9">
    <source>
        <dbReference type="HAMAP-Rule" id="MF_00186"/>
    </source>
</evidence>
<evidence type="ECO:0000259" key="11">
    <source>
        <dbReference type="Pfam" id="PF00370"/>
    </source>
</evidence>
<feature type="binding site" evidence="9">
    <location>
        <position position="244"/>
    </location>
    <ligand>
        <name>sn-glycerol 3-phosphate</name>
        <dbReference type="ChEBI" id="CHEBI:57597"/>
    </ligand>
</feature>
<sequence length="498" mass="55608">MKYILTLDQGTTSCRTIIYNDLGKTIATSQSEYTQIYPQAGWVEHNAVEIWNTQLQTIKEAVSQAKISYTDIAAIGITNQRETTVVWDKDTGQPLGNAIVWQDRRTADICDQLKAEKGMIDYVRQNTGLVIDAYFSATKIKWILDHYPNAHKKAEKGELLFGTIDTWLIWQLTKGKEHVTDYSNASRTMLYNIVKLDWDGKMLDALKIPKSMLPKVKPSAGFFGKTDKSIFDGVEIPITGVAGDQQAALFGQACFQEGMAKNTYGTGCFMLMNTGNRLFNSQSGLISTIAWGIDGQIEYALEGSVFIAGSAVKWLRDGLKIIEQAQDSEYFAKKVKSAEGVYVVPAFAGLGTPYWDMYARGAIFGLTQGTTKNHLIRATLDSLAYQTKDVLMAMQKDTHIQLKALRVDGGASVNNLLMQFQSDILGTEVQRPMDIESTARGAAYLAGIGAKIWTKEQIAELWDMDRSFKPKLKQHEVDKIYKGWQEAVKRSMGWTKEV</sequence>
<feature type="domain" description="Carbohydrate kinase FGGY N-terminal" evidence="11">
    <location>
        <begin position="3"/>
        <end position="251"/>
    </location>
</feature>
<dbReference type="STRING" id="1003.SAMN04488541_100395"/>
<feature type="binding site" evidence="9">
    <location>
        <position position="266"/>
    </location>
    <ligand>
        <name>ADP</name>
        <dbReference type="ChEBI" id="CHEBI:456216"/>
    </ligand>
</feature>
<dbReference type="Pfam" id="PF00370">
    <property type="entry name" value="FGGY_N"/>
    <property type="match status" value="1"/>
</dbReference>
<dbReference type="Proteomes" id="UP000199513">
    <property type="component" value="Unassembled WGS sequence"/>
</dbReference>
<reference evidence="13 14" key="1">
    <citation type="submission" date="2016-10" db="EMBL/GenBank/DDBJ databases">
        <authorList>
            <person name="de Groot N.N."/>
        </authorList>
    </citation>
    <scope>NUCLEOTIDE SEQUENCE [LARGE SCALE GENOMIC DNA]</scope>
    <source>
        <strain>GEY</strain>
        <strain evidence="14">DSM 9560</strain>
    </source>
</reference>
<dbReference type="FunFam" id="3.30.420.40:FF:000007">
    <property type="entry name" value="Glycerol kinase"/>
    <property type="match status" value="1"/>
</dbReference>
<accession>A0A1I2BNM6</accession>
<proteinExistence type="inferred from homology"/>
<evidence type="ECO:0000256" key="10">
    <source>
        <dbReference type="RuleBase" id="RU003733"/>
    </source>
</evidence>
<dbReference type="RefSeq" id="WP_091539472.1">
    <property type="nucleotide sequence ID" value="NZ_FONY01000003.1"/>
</dbReference>
<organism evidence="13 14">
    <name type="scientific">Thermoflexibacter ruber</name>
    <dbReference type="NCBI Taxonomy" id="1003"/>
    <lineage>
        <taxon>Bacteria</taxon>
        <taxon>Pseudomonadati</taxon>
        <taxon>Bacteroidota</taxon>
        <taxon>Cytophagia</taxon>
        <taxon>Cytophagales</taxon>
        <taxon>Thermoflexibacteraceae</taxon>
        <taxon>Thermoflexibacter</taxon>
    </lineage>
</organism>
<dbReference type="Pfam" id="PF02782">
    <property type="entry name" value="FGGY_C"/>
    <property type="match status" value="1"/>
</dbReference>
<dbReference type="PROSITE" id="PS00933">
    <property type="entry name" value="FGGY_KINASES_1"/>
    <property type="match status" value="1"/>
</dbReference>
<dbReference type="PANTHER" id="PTHR10196">
    <property type="entry name" value="SUGAR KINASE"/>
    <property type="match status" value="1"/>
</dbReference>
<dbReference type="EMBL" id="FONY01000003">
    <property type="protein sequence ID" value="SFE57764.1"/>
    <property type="molecule type" value="Genomic_DNA"/>
</dbReference>
<keyword evidence="5 9" id="KW-0418">Kinase</keyword>
<dbReference type="CDD" id="cd07786">
    <property type="entry name" value="FGGY_EcGK_like"/>
    <property type="match status" value="1"/>
</dbReference>
<feature type="binding site" evidence="9">
    <location>
        <position position="11"/>
    </location>
    <ligand>
        <name>ADP</name>
        <dbReference type="ChEBI" id="CHEBI:456216"/>
    </ligand>
</feature>
<comment type="caution">
    <text evidence="9">Lacks conserved residue(s) required for the propagation of feature annotation.</text>
</comment>
<feature type="binding site" evidence="9">
    <location>
        <position position="81"/>
    </location>
    <ligand>
        <name>glycerol</name>
        <dbReference type="ChEBI" id="CHEBI:17754"/>
    </ligand>
</feature>
<evidence type="ECO:0000256" key="4">
    <source>
        <dbReference type="ARBA" id="ARBA00022741"/>
    </source>
</evidence>
<comment type="catalytic activity">
    <reaction evidence="8 9">
        <text>glycerol + ATP = sn-glycerol 3-phosphate + ADP + H(+)</text>
        <dbReference type="Rhea" id="RHEA:21644"/>
        <dbReference type="ChEBI" id="CHEBI:15378"/>
        <dbReference type="ChEBI" id="CHEBI:17754"/>
        <dbReference type="ChEBI" id="CHEBI:30616"/>
        <dbReference type="ChEBI" id="CHEBI:57597"/>
        <dbReference type="ChEBI" id="CHEBI:456216"/>
        <dbReference type="EC" id="2.7.1.30"/>
    </reaction>
</comment>
<feature type="domain" description="Carbohydrate kinase FGGY C-terminal" evidence="12">
    <location>
        <begin position="261"/>
        <end position="449"/>
    </location>
</feature>
<feature type="binding site" evidence="9">
    <location>
        <position position="81"/>
    </location>
    <ligand>
        <name>sn-glycerol 3-phosphate</name>
        <dbReference type="ChEBI" id="CHEBI:57597"/>
    </ligand>
</feature>
<evidence type="ECO:0000256" key="1">
    <source>
        <dbReference type="ARBA" id="ARBA00005190"/>
    </source>
</evidence>
<dbReference type="AlphaFoldDB" id="A0A1I2BNM6"/>
<dbReference type="NCBIfam" id="TIGR01311">
    <property type="entry name" value="glycerol_kin"/>
    <property type="match status" value="1"/>
</dbReference>
<dbReference type="InterPro" id="IPR018485">
    <property type="entry name" value="FGGY_C"/>
</dbReference>
<feature type="binding site" evidence="9">
    <location>
        <position position="134"/>
    </location>
    <ligand>
        <name>sn-glycerol 3-phosphate</name>
        <dbReference type="ChEBI" id="CHEBI:57597"/>
    </ligand>
</feature>
<feature type="binding site" evidence="9">
    <location>
        <position position="414"/>
    </location>
    <ligand>
        <name>ADP</name>
        <dbReference type="ChEBI" id="CHEBI:456216"/>
    </ligand>
</feature>
<comment type="similarity">
    <text evidence="2 9 10">Belongs to the FGGY kinase family.</text>
</comment>
<keyword evidence="6 9" id="KW-0319">Glycerol metabolism</keyword>
<dbReference type="InterPro" id="IPR000577">
    <property type="entry name" value="Carb_kinase_FGGY"/>
</dbReference>
<dbReference type="InterPro" id="IPR018483">
    <property type="entry name" value="Carb_kinase_FGGY_CS"/>
</dbReference>
<evidence type="ECO:0000313" key="13">
    <source>
        <dbReference type="EMBL" id="SFE57764.1"/>
    </source>
</evidence>
<feature type="binding site" evidence="9">
    <location>
        <position position="410"/>
    </location>
    <ligand>
        <name>ADP</name>
        <dbReference type="ChEBI" id="CHEBI:456216"/>
    </ligand>
</feature>
<dbReference type="GO" id="GO:0019563">
    <property type="term" value="P:glycerol catabolic process"/>
    <property type="evidence" value="ECO:0007669"/>
    <property type="project" value="UniProtKB-UniRule"/>
</dbReference>
<protein>
    <recommendedName>
        <fullName evidence="9">Glycerol kinase</fullName>
        <ecNumber evidence="9">2.7.1.30</ecNumber>
    </recommendedName>
    <alternativeName>
        <fullName evidence="9">ATP:glycerol 3-phosphotransferase</fullName>
    </alternativeName>
    <alternativeName>
        <fullName evidence="9">Glycerokinase</fullName>
        <shortName evidence="9">GK</shortName>
    </alternativeName>
</protein>
<dbReference type="PROSITE" id="PS00445">
    <property type="entry name" value="FGGY_KINASES_2"/>
    <property type="match status" value="1"/>
</dbReference>
<dbReference type="NCBIfam" id="NF000756">
    <property type="entry name" value="PRK00047.1"/>
    <property type="match status" value="1"/>
</dbReference>
<evidence type="ECO:0000259" key="12">
    <source>
        <dbReference type="Pfam" id="PF02782"/>
    </source>
</evidence>
<comment type="function">
    <text evidence="9">Key enzyme in the regulation of glycerol uptake and metabolism. Catalyzes the phosphorylation of glycerol to yield sn-glycerol 3-phosphate.</text>
</comment>
<feature type="binding site" evidence="9">
    <location>
        <position position="11"/>
    </location>
    <ligand>
        <name>sn-glycerol 3-phosphate</name>
        <dbReference type="ChEBI" id="CHEBI:57597"/>
    </ligand>
</feature>
<name>A0A1I2BNM6_9BACT</name>
<keyword evidence="7 9" id="KW-0067">ATP-binding</keyword>
<dbReference type="HAMAP" id="MF_00186">
    <property type="entry name" value="Glycerol_kin"/>
    <property type="match status" value="1"/>
</dbReference>
<dbReference type="InterPro" id="IPR043129">
    <property type="entry name" value="ATPase_NBD"/>
</dbReference>
<keyword evidence="4 9" id="KW-0547">Nucleotide-binding</keyword>
<dbReference type="UniPathway" id="UPA00618">
    <property type="reaction ID" value="UER00672"/>
</dbReference>
<dbReference type="PANTHER" id="PTHR10196:SF69">
    <property type="entry name" value="GLYCEROL KINASE"/>
    <property type="match status" value="1"/>
</dbReference>
<dbReference type="EC" id="2.7.1.30" evidence="9"/>
<feature type="binding site" evidence="9">
    <location>
        <position position="309"/>
    </location>
    <ligand>
        <name>ADP</name>
        <dbReference type="ChEBI" id="CHEBI:456216"/>
    </ligand>
</feature>
<evidence type="ECO:0000256" key="7">
    <source>
        <dbReference type="ARBA" id="ARBA00022840"/>
    </source>
</evidence>
<evidence type="ECO:0000256" key="8">
    <source>
        <dbReference type="ARBA" id="ARBA00052101"/>
    </source>
</evidence>
<feature type="binding site" evidence="9">
    <location>
        <position position="15"/>
    </location>
    <ligand>
        <name>ADP</name>
        <dbReference type="ChEBI" id="CHEBI:456216"/>
    </ligand>
</feature>
<evidence type="ECO:0000256" key="6">
    <source>
        <dbReference type="ARBA" id="ARBA00022798"/>
    </source>
</evidence>
<feature type="binding site" evidence="9">
    <location>
        <position position="82"/>
    </location>
    <ligand>
        <name>sn-glycerol 3-phosphate</name>
        <dbReference type="ChEBI" id="CHEBI:57597"/>
    </ligand>
</feature>
<feature type="binding site" evidence="9">
    <location>
        <position position="244"/>
    </location>
    <ligand>
        <name>glycerol</name>
        <dbReference type="ChEBI" id="CHEBI:17754"/>
    </ligand>
</feature>
<feature type="binding site" evidence="9">
    <location>
        <position position="266"/>
    </location>
    <ligand>
        <name>ATP</name>
        <dbReference type="ChEBI" id="CHEBI:30616"/>
    </ligand>
</feature>
<evidence type="ECO:0000256" key="5">
    <source>
        <dbReference type="ARBA" id="ARBA00022777"/>
    </source>
</evidence>
<dbReference type="GO" id="GO:0005829">
    <property type="term" value="C:cytosol"/>
    <property type="evidence" value="ECO:0007669"/>
    <property type="project" value="TreeGrafter"/>
</dbReference>
<evidence type="ECO:0000256" key="2">
    <source>
        <dbReference type="ARBA" id="ARBA00009156"/>
    </source>
</evidence>
<feature type="binding site" evidence="9">
    <location>
        <position position="12"/>
    </location>
    <ligand>
        <name>ATP</name>
        <dbReference type="ChEBI" id="CHEBI:30616"/>
    </ligand>
</feature>
<gene>
    <name evidence="9" type="primary">glpK</name>
    <name evidence="13" type="ORF">SAMN04488541_100395</name>
</gene>
<feature type="binding site" evidence="9">
    <location>
        <position position="309"/>
    </location>
    <ligand>
        <name>ATP</name>
        <dbReference type="ChEBI" id="CHEBI:30616"/>
    </ligand>
</feature>
<keyword evidence="14" id="KW-1185">Reference proteome</keyword>
<feature type="binding site" evidence="9">
    <location>
        <position position="245"/>
    </location>
    <ligand>
        <name>glycerol</name>
        <dbReference type="ChEBI" id="CHEBI:17754"/>
    </ligand>
</feature>
<dbReference type="PIRSF" id="PIRSF000538">
    <property type="entry name" value="GlpK"/>
    <property type="match status" value="1"/>
</dbReference>
<dbReference type="Gene3D" id="3.30.420.40">
    <property type="match status" value="2"/>
</dbReference>
<evidence type="ECO:0000313" key="14">
    <source>
        <dbReference type="Proteomes" id="UP000199513"/>
    </source>
</evidence>
<dbReference type="OrthoDB" id="9805576at2"/>
<dbReference type="GO" id="GO:0006072">
    <property type="term" value="P:glycerol-3-phosphate metabolic process"/>
    <property type="evidence" value="ECO:0007669"/>
    <property type="project" value="InterPro"/>
</dbReference>
<dbReference type="FunFam" id="3.30.420.40:FF:000008">
    <property type="entry name" value="Glycerol kinase"/>
    <property type="match status" value="1"/>
</dbReference>
<dbReference type="InterPro" id="IPR018484">
    <property type="entry name" value="FGGY_N"/>
</dbReference>
<feature type="binding site" evidence="9">
    <location>
        <position position="134"/>
    </location>
    <ligand>
        <name>glycerol</name>
        <dbReference type="ChEBI" id="CHEBI:17754"/>
    </ligand>
</feature>
<dbReference type="SUPFAM" id="SSF53067">
    <property type="entry name" value="Actin-like ATPase domain"/>
    <property type="match status" value="2"/>
</dbReference>
<comment type="pathway">
    <text evidence="1 9">Polyol metabolism; glycerol degradation via glycerol kinase pathway; sn-glycerol 3-phosphate from glycerol: step 1/1.</text>
</comment>
<feature type="binding site" evidence="9">
    <location>
        <position position="11"/>
    </location>
    <ligand>
        <name>ATP</name>
        <dbReference type="ChEBI" id="CHEBI:30616"/>
    </ligand>
</feature>
<keyword evidence="3 9" id="KW-0808">Transferase</keyword>
<feature type="binding site" evidence="9">
    <location>
        <position position="13"/>
    </location>
    <ligand>
        <name>ATP</name>
        <dbReference type="ChEBI" id="CHEBI:30616"/>
    </ligand>
</feature>
<dbReference type="GO" id="GO:0004370">
    <property type="term" value="F:glycerol kinase activity"/>
    <property type="evidence" value="ECO:0007669"/>
    <property type="project" value="UniProtKB-UniRule"/>
</dbReference>
<feature type="binding site" evidence="9">
    <location>
        <position position="82"/>
    </location>
    <ligand>
        <name>glycerol</name>
        <dbReference type="ChEBI" id="CHEBI:17754"/>
    </ligand>
</feature>
<feature type="binding site" evidence="9">
    <location>
        <position position="410"/>
    </location>
    <ligand>
        <name>ATP</name>
        <dbReference type="ChEBI" id="CHEBI:30616"/>
    </ligand>
</feature>
<dbReference type="GO" id="GO:0005524">
    <property type="term" value="F:ATP binding"/>
    <property type="evidence" value="ECO:0007669"/>
    <property type="project" value="UniProtKB-UniRule"/>
</dbReference>
<dbReference type="InterPro" id="IPR005999">
    <property type="entry name" value="Glycerol_kin"/>
</dbReference>
<comment type="activity regulation">
    <text evidence="9">Inhibited by fructose 1,6-bisphosphate (FBP).</text>
</comment>